<protein>
    <recommendedName>
        <fullName evidence="6">Zn(2)-C6 fungal-type domain-containing protein</fullName>
    </recommendedName>
</protein>
<dbReference type="SUPFAM" id="SSF57701">
    <property type="entry name" value="Zn2/Cys6 DNA-binding domain"/>
    <property type="match status" value="1"/>
</dbReference>
<dbReference type="OrthoDB" id="5244761at2759"/>
<reference evidence="7" key="1">
    <citation type="submission" date="2022-11" db="EMBL/GenBank/DDBJ databases">
        <authorList>
            <person name="Petersen C."/>
        </authorList>
    </citation>
    <scope>NUCLEOTIDE SEQUENCE</scope>
    <source>
        <strain evidence="7">IBT 19713</strain>
    </source>
</reference>
<evidence type="ECO:0000313" key="8">
    <source>
        <dbReference type="Proteomes" id="UP001150941"/>
    </source>
</evidence>
<evidence type="ECO:0000256" key="5">
    <source>
        <dbReference type="SAM" id="MobiDB-lite"/>
    </source>
</evidence>
<feature type="compositionally biased region" description="Polar residues" evidence="5">
    <location>
        <begin position="441"/>
        <end position="453"/>
    </location>
</feature>
<evidence type="ECO:0000256" key="3">
    <source>
        <dbReference type="ARBA" id="ARBA00023163"/>
    </source>
</evidence>
<dbReference type="InterPro" id="IPR036864">
    <property type="entry name" value="Zn2-C6_fun-type_DNA-bd_sf"/>
</dbReference>
<dbReference type="Proteomes" id="UP001150941">
    <property type="component" value="Unassembled WGS sequence"/>
</dbReference>
<dbReference type="CDD" id="cd12148">
    <property type="entry name" value="fungal_TF_MHR"/>
    <property type="match status" value="1"/>
</dbReference>
<dbReference type="GO" id="GO:0008270">
    <property type="term" value="F:zinc ion binding"/>
    <property type="evidence" value="ECO:0007669"/>
    <property type="project" value="InterPro"/>
</dbReference>
<dbReference type="GO" id="GO:0003677">
    <property type="term" value="F:DNA binding"/>
    <property type="evidence" value="ECO:0007669"/>
    <property type="project" value="UniProtKB-KW"/>
</dbReference>
<organism evidence="7 8">
    <name type="scientific">Penicillium chermesinum</name>
    <dbReference type="NCBI Taxonomy" id="63820"/>
    <lineage>
        <taxon>Eukaryota</taxon>
        <taxon>Fungi</taxon>
        <taxon>Dikarya</taxon>
        <taxon>Ascomycota</taxon>
        <taxon>Pezizomycotina</taxon>
        <taxon>Eurotiomycetes</taxon>
        <taxon>Eurotiomycetidae</taxon>
        <taxon>Eurotiales</taxon>
        <taxon>Aspergillaceae</taxon>
        <taxon>Penicillium</taxon>
    </lineage>
</organism>
<feature type="region of interest" description="Disordered" evidence="5">
    <location>
        <begin position="467"/>
        <end position="488"/>
    </location>
</feature>
<keyword evidence="8" id="KW-1185">Reference proteome</keyword>
<dbReference type="GeneID" id="83206457"/>
<evidence type="ECO:0000313" key="7">
    <source>
        <dbReference type="EMBL" id="KAJ5216850.1"/>
    </source>
</evidence>
<dbReference type="PANTHER" id="PTHR47785">
    <property type="entry name" value="ZN(II)2CYS6 TRANSCRIPTION FACTOR (EUROFUNG)-RELATED-RELATED"/>
    <property type="match status" value="1"/>
</dbReference>
<keyword evidence="2" id="KW-0238">DNA-binding</keyword>
<gene>
    <name evidence="7" type="ORF">N7468_009858</name>
</gene>
<dbReference type="RefSeq" id="XP_058325721.1">
    <property type="nucleotide sequence ID" value="XM_058479153.1"/>
</dbReference>
<dbReference type="Pfam" id="PF00172">
    <property type="entry name" value="Zn_clus"/>
    <property type="match status" value="1"/>
</dbReference>
<dbReference type="SMART" id="SM00066">
    <property type="entry name" value="GAL4"/>
    <property type="match status" value="1"/>
</dbReference>
<evidence type="ECO:0000259" key="6">
    <source>
        <dbReference type="PROSITE" id="PS50048"/>
    </source>
</evidence>
<dbReference type="GO" id="GO:0000981">
    <property type="term" value="F:DNA-binding transcription factor activity, RNA polymerase II-specific"/>
    <property type="evidence" value="ECO:0007669"/>
    <property type="project" value="InterPro"/>
</dbReference>
<dbReference type="PROSITE" id="PS50048">
    <property type="entry name" value="ZN2_CY6_FUNGAL_2"/>
    <property type="match status" value="1"/>
</dbReference>
<dbReference type="InterPro" id="IPR001138">
    <property type="entry name" value="Zn2Cys6_DnaBD"/>
</dbReference>
<dbReference type="InterPro" id="IPR053181">
    <property type="entry name" value="EcdB-like_regulator"/>
</dbReference>
<evidence type="ECO:0000256" key="1">
    <source>
        <dbReference type="ARBA" id="ARBA00023015"/>
    </source>
</evidence>
<feature type="region of interest" description="Disordered" evidence="5">
    <location>
        <begin position="206"/>
        <end position="229"/>
    </location>
</feature>
<reference evidence="7" key="2">
    <citation type="journal article" date="2023" name="IMA Fungus">
        <title>Comparative genomic study of the Penicillium genus elucidates a diverse pangenome and 15 lateral gene transfer events.</title>
        <authorList>
            <person name="Petersen C."/>
            <person name="Sorensen T."/>
            <person name="Nielsen M.R."/>
            <person name="Sondergaard T.E."/>
            <person name="Sorensen J.L."/>
            <person name="Fitzpatrick D.A."/>
            <person name="Frisvad J.C."/>
            <person name="Nielsen K.L."/>
        </authorList>
    </citation>
    <scope>NUCLEOTIDE SEQUENCE</scope>
    <source>
        <strain evidence="7">IBT 19713</strain>
    </source>
</reference>
<dbReference type="EMBL" id="JAPQKS010000008">
    <property type="protein sequence ID" value="KAJ5216850.1"/>
    <property type="molecule type" value="Genomic_DNA"/>
</dbReference>
<dbReference type="Gene3D" id="4.10.240.10">
    <property type="entry name" value="Zn(2)-C6 fungal-type DNA-binding domain"/>
    <property type="match status" value="1"/>
</dbReference>
<dbReference type="CDD" id="cd00067">
    <property type="entry name" value="GAL4"/>
    <property type="match status" value="1"/>
</dbReference>
<comment type="caution">
    <text evidence="7">The sequence shown here is derived from an EMBL/GenBank/DDBJ whole genome shotgun (WGS) entry which is preliminary data.</text>
</comment>
<proteinExistence type="predicted"/>
<dbReference type="PRINTS" id="PR00755">
    <property type="entry name" value="AFLATOXINBRP"/>
</dbReference>
<sequence length="795" mass="88870">MNTLIILQVPVNFPPYPNINHQDHQTCSGTVSENIHTVSSIILTATKLAYQHSLRQPAPPPWIPVGTPVLPDAPSHSQSPAHGARRKAARARQACDQCRAKKMKCDESHPACRHCTDNNLNCTYMPPRKVDETPQNILDRLEQFGGKCMERFSHLDRQLAVYERMLSKGIRSSRPPRDTPLKMELTTLPEESLDEKPGSFTSQALAKADPTATRFDEQANSQNNEGELSIPVEHTTAAHKLLMWPSIKSLIRHPGYDEDYVMQLEKDRPIISAFGEGESSFSSGFLLWAMARNRMAENKTLETPGTVLPDGLLPEPEVDDDNWPSLPYNTAKRYYDCYMSKMHTLHPFLDQPSLWQTFIDYTRRHCTGYPLPPNGYGSPKDEMSIDNAIILLVFALGAICETPDPLPGLMGPLDYRKQYIPGPPQPRKPEPNGIQAANRVPSPTNSDSALPTGTSFYTRIPSTNHSFPVRIEPTPPRKSMSNGAACTEGSGRPKNYRVIPGLFLFGYATMILGTLQGVGTLKSVQARLLAGLYAGQLAHPFQSHAWISDASRSCQVLIAPKSLDAASKKMQDLICFTFWTCLQLESDLLAELDIPASGISRSESQIGLPSRQYSLGFPDDTDMLYYSAQIHLRKLLNRVHTDLYKVATEKGAEPRWTTHVQEALSINLDLFHSSLPDIMKWKDGEEISDDINVARMRAKYFGARTEAFDGIKDRLVVTNIFGTAHAQFGNMLVLAATYRSGLQELIEGSKLKYLLRRTIKFLLRNENISPTLRADAKILTEIFEDIFPGEPWDLV</sequence>
<evidence type="ECO:0000256" key="4">
    <source>
        <dbReference type="ARBA" id="ARBA00023242"/>
    </source>
</evidence>
<feature type="region of interest" description="Disordered" evidence="5">
    <location>
        <begin position="418"/>
        <end position="453"/>
    </location>
</feature>
<keyword evidence="3" id="KW-0804">Transcription</keyword>
<dbReference type="PANTHER" id="PTHR47785:SF4">
    <property type="entry name" value="ZN(II)2CYS6 TRANSCRIPTION FACTOR (EUROFUNG)"/>
    <property type="match status" value="1"/>
</dbReference>
<accession>A0A9W9NBL3</accession>
<dbReference type="PROSITE" id="PS00463">
    <property type="entry name" value="ZN2_CY6_FUNGAL_1"/>
    <property type="match status" value="1"/>
</dbReference>
<dbReference type="AlphaFoldDB" id="A0A9W9NBL3"/>
<name>A0A9W9NBL3_9EURO</name>
<keyword evidence="4" id="KW-0539">Nucleus</keyword>
<evidence type="ECO:0000256" key="2">
    <source>
        <dbReference type="ARBA" id="ARBA00023125"/>
    </source>
</evidence>
<feature type="domain" description="Zn(2)-C6 fungal-type" evidence="6">
    <location>
        <begin position="94"/>
        <end position="124"/>
    </location>
</feature>
<keyword evidence="1" id="KW-0805">Transcription regulation</keyword>